<reference evidence="1" key="1">
    <citation type="submission" date="2022-08" db="EMBL/GenBank/DDBJ databases">
        <title>Genome Sequence of Fusarium decemcellulare.</title>
        <authorList>
            <person name="Buettner E."/>
        </authorList>
    </citation>
    <scope>NUCLEOTIDE SEQUENCE</scope>
    <source>
        <strain evidence="1">Babe19</strain>
    </source>
</reference>
<sequence>MSETPDLAINPSLFACRTSKANRQVNQVIRVRTGQGNMCSKRAKFTQAIIDNYDASRDSAALSWTDEELDISSAPLESLVVVVGEFLPKNYVDSLEFVQVRGSTEFDAAIHTTLGPIEENFIIVRPIHMDRSSLYLLHGKQDGLSSVAPLPTKCETRIVYYHEWTAGVSHTIKKMRNDAFRGNLNTFCRDFRAQSAAELMETEGGSSTADDEAMDTQEDHDPLHLAIQAIFAGDEEFGMKEAEDLVRLAKEEWSKVPPVTPCLEAQTILVLAKGLRDGALRGLEVPHTTWRALVTLFCNIWAQFPSEDPVALKNMIETIYTSIPTPGHF</sequence>
<evidence type="ECO:0000313" key="2">
    <source>
        <dbReference type="Proteomes" id="UP001148629"/>
    </source>
</evidence>
<accession>A0ACC1SKY8</accession>
<dbReference type="EMBL" id="JANRMS010000322">
    <property type="protein sequence ID" value="KAJ3541952.1"/>
    <property type="molecule type" value="Genomic_DNA"/>
</dbReference>
<keyword evidence="2" id="KW-1185">Reference proteome</keyword>
<evidence type="ECO:0000313" key="1">
    <source>
        <dbReference type="EMBL" id="KAJ3541952.1"/>
    </source>
</evidence>
<organism evidence="1 2">
    <name type="scientific">Fusarium decemcellulare</name>
    <dbReference type="NCBI Taxonomy" id="57161"/>
    <lineage>
        <taxon>Eukaryota</taxon>
        <taxon>Fungi</taxon>
        <taxon>Dikarya</taxon>
        <taxon>Ascomycota</taxon>
        <taxon>Pezizomycotina</taxon>
        <taxon>Sordariomycetes</taxon>
        <taxon>Hypocreomycetidae</taxon>
        <taxon>Hypocreales</taxon>
        <taxon>Nectriaceae</taxon>
        <taxon>Fusarium</taxon>
        <taxon>Fusarium decemcellulare species complex</taxon>
    </lineage>
</organism>
<dbReference type="Proteomes" id="UP001148629">
    <property type="component" value="Unassembled WGS sequence"/>
</dbReference>
<proteinExistence type="predicted"/>
<comment type="caution">
    <text evidence="1">The sequence shown here is derived from an EMBL/GenBank/DDBJ whole genome shotgun (WGS) entry which is preliminary data.</text>
</comment>
<gene>
    <name evidence="1" type="ORF">NM208_g4354</name>
</gene>
<name>A0ACC1SKY8_9HYPO</name>
<protein>
    <submittedName>
        <fullName evidence="1">Uncharacterized protein</fullName>
    </submittedName>
</protein>